<gene>
    <name evidence="1" type="ORF">EHQ64_02990</name>
</gene>
<name>A0A4V3JSF4_9LEPT</name>
<organism evidence="1 2">
    <name type="scientific">Leptospira sarikeiensis</name>
    <dbReference type="NCBI Taxonomy" id="2484943"/>
    <lineage>
        <taxon>Bacteria</taxon>
        <taxon>Pseudomonadati</taxon>
        <taxon>Spirochaetota</taxon>
        <taxon>Spirochaetia</taxon>
        <taxon>Leptospirales</taxon>
        <taxon>Leptospiraceae</taxon>
        <taxon>Leptospira</taxon>
    </lineage>
</organism>
<protein>
    <submittedName>
        <fullName evidence="1">Uncharacterized protein</fullName>
    </submittedName>
</protein>
<dbReference type="RefSeq" id="WP_135648016.1">
    <property type="nucleotide sequence ID" value="NZ_RQGF01000008.1"/>
</dbReference>
<dbReference type="EMBL" id="RQGF01000008">
    <property type="protein sequence ID" value="TGL64310.1"/>
    <property type="molecule type" value="Genomic_DNA"/>
</dbReference>
<evidence type="ECO:0000313" key="1">
    <source>
        <dbReference type="EMBL" id="TGL64310.1"/>
    </source>
</evidence>
<accession>A0A4V3JSF4</accession>
<evidence type="ECO:0000313" key="2">
    <source>
        <dbReference type="Proteomes" id="UP000297762"/>
    </source>
</evidence>
<dbReference type="AlphaFoldDB" id="A0A4V3JSF4"/>
<dbReference type="OrthoDB" id="343291at2"/>
<keyword evidence="2" id="KW-1185">Reference proteome</keyword>
<dbReference type="Proteomes" id="UP000297762">
    <property type="component" value="Unassembled WGS sequence"/>
</dbReference>
<proteinExistence type="predicted"/>
<comment type="caution">
    <text evidence="1">The sequence shown here is derived from an EMBL/GenBank/DDBJ whole genome shotgun (WGS) entry which is preliminary data.</text>
</comment>
<reference evidence="1" key="1">
    <citation type="journal article" date="2019" name="PLoS Negl. Trop. Dis.">
        <title>Revisiting the worldwide diversity of Leptospira species in the environment.</title>
        <authorList>
            <person name="Vincent A.T."/>
            <person name="Schiettekatte O."/>
            <person name="Bourhy P."/>
            <person name="Veyrier F.J."/>
            <person name="Picardeau M."/>
        </authorList>
    </citation>
    <scope>NUCLEOTIDE SEQUENCE [LARGE SCALE GENOMIC DNA]</scope>
    <source>
        <strain evidence="1">201702455</strain>
    </source>
</reference>
<sequence>MIELRSIHKTHKSFPLLLFSFFLLSPLYGDEIKLKSGKTLQNLKLEKEAEDYYIFSLEDSIPVRIPKSEIASIQKGETKTQELKIEKPGTAIPPKRNFDLTWTQSLTNDVFINGNSLYGNAFDRRGGLHYSDMPKALILDTMVNIPTPIEGLSLTIRDYSPLTARTNRDVDGVYQAHTYGPGVDLEKAMQDPNTYQLRKEANGLREGLATLLNYRWTTNRLGDWNAGWIYYANNQPSFALGLFTFGWALPIFKYVHPTYQYNVRVTSERMGGSSIGGEKDLESGYPTNAFNGTTFHRFSLFHEYEITENFKIQPGVDFGYQYYNDNIDRRSGFKNIDYKITVKYLGLSFSLTDVYRPNTYMVDNNYYYPNTVGGQTVGTVPGATWVTPLTGNTNDGLTVDPSKGYGFVNDFILSSIQNSGLDPNVKQALVNKHLEQKIPLHSIVWSFGYSIKI</sequence>